<accession>A0AAV2TKH2</accession>
<evidence type="ECO:0000256" key="1">
    <source>
        <dbReference type="SAM" id="MobiDB-lite"/>
    </source>
</evidence>
<dbReference type="Proteomes" id="UP001497525">
    <property type="component" value="Unassembled WGS sequence"/>
</dbReference>
<reference evidence="2" key="1">
    <citation type="submission" date="2024-06" db="EMBL/GenBank/DDBJ databases">
        <authorList>
            <person name="Liu X."/>
            <person name="Lenzi L."/>
            <person name="Haldenby T S."/>
            <person name="Uol C."/>
        </authorList>
    </citation>
    <scope>NUCLEOTIDE SEQUENCE</scope>
</reference>
<organism evidence="2 3">
    <name type="scientific">Calicophoron daubneyi</name>
    <name type="common">Rumen fluke</name>
    <name type="synonym">Paramphistomum daubneyi</name>
    <dbReference type="NCBI Taxonomy" id="300641"/>
    <lineage>
        <taxon>Eukaryota</taxon>
        <taxon>Metazoa</taxon>
        <taxon>Spiralia</taxon>
        <taxon>Lophotrochozoa</taxon>
        <taxon>Platyhelminthes</taxon>
        <taxon>Trematoda</taxon>
        <taxon>Digenea</taxon>
        <taxon>Plagiorchiida</taxon>
        <taxon>Pronocephalata</taxon>
        <taxon>Paramphistomoidea</taxon>
        <taxon>Paramphistomidae</taxon>
        <taxon>Calicophoron</taxon>
    </lineage>
</organism>
<name>A0AAV2TKH2_CALDB</name>
<feature type="compositionally biased region" description="Polar residues" evidence="1">
    <location>
        <begin position="327"/>
        <end position="344"/>
    </location>
</feature>
<gene>
    <name evidence="2" type="ORF">CDAUBV1_LOCUS11765</name>
</gene>
<sequence length="402" mass="44672">MYVFKIVTPSTRTETKTEVTRWVAKKELGDELWDDLTAKLQKIFGTRSSLFYISWFDGSDYCTVRDYTDLEEAVAFTNEQPPADKAVRIYASPDKREHHTIFGEKPLEETPEATVKPTTEKTPLPPYTEDLEEPPSDEAVADESYSDEVKEDLKPKQERGAMPESDKEEKQSEVVSPQPVAPTKVEETPKEIKPTDEVSQPPTETVPQNPPATDQIATPVAAPVPVPVPVAVQPTPAYPYGQPYGYPNCYVNQQPQPLYPMVVQQWPTQPTPSPAAYPYQPTGNLLSRSTTVAETAPRTPVDASAPSAPASQSIYYPVLEEPAKRTTLASSQPRAPQKVVSKNSIPPHGTTEQRKAAKLFVQTCTQKLRSMGYAQDDKVLRKLIIRHKGNLNEIIDDLEAQA</sequence>
<feature type="compositionally biased region" description="Polar residues" evidence="1">
    <location>
        <begin position="197"/>
        <end position="216"/>
    </location>
</feature>
<proteinExistence type="predicted"/>
<dbReference type="EMBL" id="CAXLJL010000390">
    <property type="protein sequence ID" value="CAL5137454.1"/>
    <property type="molecule type" value="Genomic_DNA"/>
</dbReference>
<feature type="compositionally biased region" description="Acidic residues" evidence="1">
    <location>
        <begin position="129"/>
        <end position="146"/>
    </location>
</feature>
<feature type="region of interest" description="Disordered" evidence="1">
    <location>
        <begin position="327"/>
        <end position="353"/>
    </location>
</feature>
<evidence type="ECO:0000313" key="3">
    <source>
        <dbReference type="Proteomes" id="UP001497525"/>
    </source>
</evidence>
<evidence type="ECO:0000313" key="2">
    <source>
        <dbReference type="EMBL" id="CAL5137454.1"/>
    </source>
</evidence>
<evidence type="ECO:0008006" key="4">
    <source>
        <dbReference type="Google" id="ProtNLM"/>
    </source>
</evidence>
<feature type="compositionally biased region" description="Basic and acidic residues" evidence="1">
    <location>
        <begin position="147"/>
        <end position="172"/>
    </location>
</feature>
<protein>
    <recommendedName>
        <fullName evidence="4">PB1 domain-containing protein</fullName>
    </recommendedName>
</protein>
<dbReference type="AlphaFoldDB" id="A0AAV2TKH2"/>
<feature type="compositionally biased region" description="Basic and acidic residues" evidence="1">
    <location>
        <begin position="184"/>
        <end position="196"/>
    </location>
</feature>
<comment type="caution">
    <text evidence="2">The sequence shown here is derived from an EMBL/GenBank/DDBJ whole genome shotgun (WGS) entry which is preliminary data.</text>
</comment>
<feature type="region of interest" description="Disordered" evidence="1">
    <location>
        <begin position="101"/>
        <end position="216"/>
    </location>
</feature>